<dbReference type="PANTHER" id="PTHR42792">
    <property type="entry name" value="FLAGELLIN"/>
    <property type="match status" value="1"/>
</dbReference>
<keyword evidence="3" id="KW-0975">Bacterial flagellum</keyword>
<dbReference type="PANTHER" id="PTHR42792:SF1">
    <property type="entry name" value="FLAGELLAR HOOK-ASSOCIATED PROTEIN 3"/>
    <property type="match status" value="1"/>
</dbReference>
<evidence type="ECO:0000313" key="5">
    <source>
        <dbReference type="EMBL" id="SDD53025.1"/>
    </source>
</evidence>
<dbReference type="SUPFAM" id="SSF64518">
    <property type="entry name" value="Phase 1 flagellin"/>
    <property type="match status" value="1"/>
</dbReference>
<gene>
    <name evidence="5" type="ORF">SAMN04488071_0728</name>
</gene>
<dbReference type="EMBL" id="FNAK01000002">
    <property type="protein sequence ID" value="SDD53025.1"/>
    <property type="molecule type" value="Genomic_DNA"/>
</dbReference>
<protein>
    <submittedName>
        <fullName evidence="5">Flagellar hook-associated protein 3 FlgL</fullName>
    </submittedName>
</protein>
<dbReference type="RefSeq" id="WP_068305412.1">
    <property type="nucleotide sequence ID" value="NZ_FNAK01000002.1"/>
</dbReference>
<dbReference type="Pfam" id="PF00700">
    <property type="entry name" value="Flagellin_C"/>
    <property type="match status" value="1"/>
</dbReference>
<feature type="domain" description="Flagellin C-terminal" evidence="4">
    <location>
        <begin position="224"/>
        <end position="307"/>
    </location>
</feature>
<dbReference type="OrthoDB" id="8477979at2"/>
<dbReference type="Gene3D" id="1.20.1330.10">
    <property type="entry name" value="f41 fragment of flagellin, N-terminal domain"/>
    <property type="match status" value="1"/>
</dbReference>
<evidence type="ECO:0000256" key="3">
    <source>
        <dbReference type="ARBA" id="ARBA00023143"/>
    </source>
</evidence>
<proteinExistence type="inferred from homology"/>
<keyword evidence="5" id="KW-0966">Cell projection</keyword>
<reference evidence="5 6" key="1">
    <citation type="submission" date="2016-10" db="EMBL/GenBank/DDBJ databases">
        <authorList>
            <person name="de Groot N.N."/>
        </authorList>
    </citation>
    <scope>NUCLEOTIDE SEQUENCE [LARGE SCALE GENOMIC DNA]</scope>
    <source>
        <strain evidence="5 6">CGMCC 1.9109</strain>
    </source>
</reference>
<comment type="subcellular location">
    <subcellularLocation>
        <location evidence="1">Bacterial flagellum</location>
    </subcellularLocation>
</comment>
<dbReference type="STRING" id="637679.GCA_001550055_02440"/>
<accession>A0A1G6VJE2</accession>
<dbReference type="GO" id="GO:0005198">
    <property type="term" value="F:structural molecule activity"/>
    <property type="evidence" value="ECO:0007669"/>
    <property type="project" value="InterPro"/>
</dbReference>
<evidence type="ECO:0000256" key="1">
    <source>
        <dbReference type="ARBA" id="ARBA00004365"/>
    </source>
</evidence>
<organism evidence="5 6">
    <name type="scientific">Kordiimonas lacus</name>
    <dbReference type="NCBI Taxonomy" id="637679"/>
    <lineage>
        <taxon>Bacteria</taxon>
        <taxon>Pseudomonadati</taxon>
        <taxon>Pseudomonadota</taxon>
        <taxon>Alphaproteobacteria</taxon>
        <taxon>Kordiimonadales</taxon>
        <taxon>Kordiimonadaceae</taxon>
        <taxon>Kordiimonas</taxon>
    </lineage>
</organism>
<keyword evidence="6" id="KW-1185">Reference proteome</keyword>
<dbReference type="AlphaFoldDB" id="A0A1G6VJE2"/>
<dbReference type="InterPro" id="IPR001492">
    <property type="entry name" value="Flagellin"/>
</dbReference>
<comment type="similarity">
    <text evidence="2">Belongs to the bacterial flagellin family.</text>
</comment>
<sequence>MVRVSSFGQQTLLIRSIMENQQKVFDGQRQISTGKKTDEFRGLAGQASTILGSRSFKTRIETYQQTIDTIRGKLDANDVQIEGMLGAMEKLKETIQVTLANGQAEGFSEMLDQTFKFVSNALNTNFDGTYLFSGAKTGSEPVNITSLADLDALASVSDAFDNGDVAFEARIADGVDIEFGILASDLGEGVFQEMLDLYQFDQGGSGPLQGELDATQFSFLQGQLQSLDTAIDNMRQIHVANGLAYERLDVVDDQHTDTSVFLEKFIADVEDVDIAEAVTRLNNDQVALEASYQSISSLSQLTLLRFL</sequence>
<keyword evidence="5" id="KW-0282">Flagellum</keyword>
<evidence type="ECO:0000259" key="4">
    <source>
        <dbReference type="Pfam" id="PF00700"/>
    </source>
</evidence>
<evidence type="ECO:0000313" key="6">
    <source>
        <dbReference type="Proteomes" id="UP000183685"/>
    </source>
</evidence>
<name>A0A1G6VJE2_9PROT</name>
<dbReference type="Proteomes" id="UP000183685">
    <property type="component" value="Unassembled WGS sequence"/>
</dbReference>
<dbReference type="InterPro" id="IPR046358">
    <property type="entry name" value="Flagellin_C"/>
</dbReference>
<dbReference type="GO" id="GO:0009288">
    <property type="term" value="C:bacterial-type flagellum"/>
    <property type="evidence" value="ECO:0007669"/>
    <property type="project" value="UniProtKB-SubCell"/>
</dbReference>
<keyword evidence="5" id="KW-0969">Cilium</keyword>
<evidence type="ECO:0000256" key="2">
    <source>
        <dbReference type="ARBA" id="ARBA00005709"/>
    </source>
</evidence>